<evidence type="ECO:0000313" key="2">
    <source>
        <dbReference type="Proteomes" id="UP000823775"/>
    </source>
</evidence>
<organism evidence="1 2">
    <name type="scientific">Datura stramonium</name>
    <name type="common">Jimsonweed</name>
    <name type="synonym">Common thornapple</name>
    <dbReference type="NCBI Taxonomy" id="4076"/>
    <lineage>
        <taxon>Eukaryota</taxon>
        <taxon>Viridiplantae</taxon>
        <taxon>Streptophyta</taxon>
        <taxon>Embryophyta</taxon>
        <taxon>Tracheophyta</taxon>
        <taxon>Spermatophyta</taxon>
        <taxon>Magnoliopsida</taxon>
        <taxon>eudicotyledons</taxon>
        <taxon>Gunneridae</taxon>
        <taxon>Pentapetalae</taxon>
        <taxon>asterids</taxon>
        <taxon>lamiids</taxon>
        <taxon>Solanales</taxon>
        <taxon>Solanaceae</taxon>
        <taxon>Solanoideae</taxon>
        <taxon>Datureae</taxon>
        <taxon>Datura</taxon>
    </lineage>
</organism>
<keyword evidence="2" id="KW-1185">Reference proteome</keyword>
<dbReference type="Proteomes" id="UP000823775">
    <property type="component" value="Unassembled WGS sequence"/>
</dbReference>
<comment type="caution">
    <text evidence="1">The sequence shown here is derived from an EMBL/GenBank/DDBJ whole genome shotgun (WGS) entry which is preliminary data.</text>
</comment>
<protein>
    <submittedName>
        <fullName evidence="1">Uncharacterized protein</fullName>
    </submittedName>
</protein>
<evidence type="ECO:0000313" key="1">
    <source>
        <dbReference type="EMBL" id="MCD7464372.1"/>
    </source>
</evidence>
<accession>A0ABS8T1F5</accession>
<reference evidence="1 2" key="1">
    <citation type="journal article" date="2021" name="BMC Genomics">
        <title>Datura genome reveals duplications of psychoactive alkaloid biosynthetic genes and high mutation rate following tissue culture.</title>
        <authorList>
            <person name="Rajewski A."/>
            <person name="Carter-House D."/>
            <person name="Stajich J."/>
            <person name="Litt A."/>
        </authorList>
    </citation>
    <scope>NUCLEOTIDE SEQUENCE [LARGE SCALE GENOMIC DNA]</scope>
    <source>
        <strain evidence="1">AR-01</strain>
    </source>
</reference>
<sequence length="92" mass="10608">MDRTFQEQEIELLYGEASSETAPQHDAYGEYVDNEFADFGLMVSLDGDINFQQLEEITAGASTNSWNDEPHDPYHHVGGEINIYYYRQLIEQ</sequence>
<gene>
    <name evidence="1" type="ORF">HAX54_052586</name>
</gene>
<dbReference type="EMBL" id="JACEIK010000958">
    <property type="protein sequence ID" value="MCD7464372.1"/>
    <property type="molecule type" value="Genomic_DNA"/>
</dbReference>
<proteinExistence type="predicted"/>
<name>A0ABS8T1F5_DATST</name>